<gene>
    <name evidence="3" type="ORF">D9V41_03995</name>
</gene>
<reference evidence="3 4" key="1">
    <citation type="submission" date="2018-10" db="EMBL/GenBank/DDBJ databases">
        <title>Aeromicrobium sp. 9W16Y-2 whole genome shotgun sequence.</title>
        <authorList>
            <person name="Li F."/>
        </authorList>
    </citation>
    <scope>NUCLEOTIDE SEQUENCE [LARGE SCALE GENOMIC DNA]</scope>
    <source>
        <strain evidence="3 4">9W16Y-2</strain>
    </source>
</reference>
<evidence type="ECO:0000256" key="2">
    <source>
        <dbReference type="ARBA" id="ARBA00022801"/>
    </source>
</evidence>
<dbReference type="AlphaFoldDB" id="A0A3L8PNE9"/>
<keyword evidence="4" id="KW-1185">Reference proteome</keyword>
<dbReference type="Pfam" id="PF13279">
    <property type="entry name" value="4HBT_2"/>
    <property type="match status" value="1"/>
</dbReference>
<evidence type="ECO:0000313" key="3">
    <source>
        <dbReference type="EMBL" id="RLV56937.1"/>
    </source>
</evidence>
<keyword evidence="2" id="KW-0378">Hydrolase</keyword>
<name>A0A3L8PNE9_9ACTN</name>
<dbReference type="OrthoDB" id="9799036at2"/>
<dbReference type="RefSeq" id="WP_121793238.1">
    <property type="nucleotide sequence ID" value="NZ_RDBF01000002.1"/>
</dbReference>
<dbReference type="PANTHER" id="PTHR31793:SF27">
    <property type="entry name" value="NOVEL THIOESTERASE SUPERFAMILY DOMAIN AND SAPOSIN A-TYPE DOMAIN CONTAINING PROTEIN (0610012H03RIK)"/>
    <property type="match status" value="1"/>
</dbReference>
<dbReference type="CDD" id="cd00586">
    <property type="entry name" value="4HBT"/>
    <property type="match status" value="1"/>
</dbReference>
<dbReference type="EMBL" id="RDBF01000002">
    <property type="protein sequence ID" value="RLV56937.1"/>
    <property type="molecule type" value="Genomic_DNA"/>
</dbReference>
<sequence length="142" mass="15749">MGQERARGDYPVVRTISTRWEDEDVYGHVNNVKYYSYFDTAVNGYLLDATGVDIRQLDAYGIVAETGCRFLRELRFPLPVEAGLVVTKLGRSSVVYEIGLFQGEAPEPAAVGRFVHVYVSGSDRAVTPVPEAIRAVLEPLTH</sequence>
<dbReference type="GO" id="GO:0047617">
    <property type="term" value="F:fatty acyl-CoA hydrolase activity"/>
    <property type="evidence" value="ECO:0007669"/>
    <property type="project" value="TreeGrafter"/>
</dbReference>
<dbReference type="Proteomes" id="UP000282515">
    <property type="component" value="Unassembled WGS sequence"/>
</dbReference>
<accession>A0A3L8PNE9</accession>
<dbReference type="InterPro" id="IPR029069">
    <property type="entry name" value="HotDog_dom_sf"/>
</dbReference>
<dbReference type="InterPro" id="IPR050563">
    <property type="entry name" value="4-hydroxybenzoyl-CoA_TE"/>
</dbReference>
<dbReference type="SUPFAM" id="SSF54637">
    <property type="entry name" value="Thioesterase/thiol ester dehydrase-isomerase"/>
    <property type="match status" value="1"/>
</dbReference>
<comment type="similarity">
    <text evidence="1">Belongs to the 4-hydroxybenzoyl-CoA thioesterase family.</text>
</comment>
<protein>
    <submittedName>
        <fullName evidence="3">Acyl-CoA thioesterase</fullName>
    </submittedName>
</protein>
<evidence type="ECO:0000313" key="4">
    <source>
        <dbReference type="Proteomes" id="UP000282515"/>
    </source>
</evidence>
<dbReference type="PANTHER" id="PTHR31793">
    <property type="entry name" value="4-HYDROXYBENZOYL-COA THIOESTERASE FAMILY MEMBER"/>
    <property type="match status" value="1"/>
</dbReference>
<organism evidence="3 4">
    <name type="scientific">Aeromicrobium phragmitis</name>
    <dbReference type="NCBI Taxonomy" id="2478914"/>
    <lineage>
        <taxon>Bacteria</taxon>
        <taxon>Bacillati</taxon>
        <taxon>Actinomycetota</taxon>
        <taxon>Actinomycetes</taxon>
        <taxon>Propionibacteriales</taxon>
        <taxon>Nocardioidaceae</taxon>
        <taxon>Aeromicrobium</taxon>
    </lineage>
</organism>
<proteinExistence type="inferred from homology"/>
<dbReference type="Gene3D" id="3.10.129.10">
    <property type="entry name" value="Hotdog Thioesterase"/>
    <property type="match status" value="1"/>
</dbReference>
<comment type="caution">
    <text evidence="3">The sequence shown here is derived from an EMBL/GenBank/DDBJ whole genome shotgun (WGS) entry which is preliminary data.</text>
</comment>
<evidence type="ECO:0000256" key="1">
    <source>
        <dbReference type="ARBA" id="ARBA00005953"/>
    </source>
</evidence>